<keyword evidence="3" id="KW-0378">Hydrolase</keyword>
<dbReference type="GO" id="GO:0046872">
    <property type="term" value="F:metal ion binding"/>
    <property type="evidence" value="ECO:0007669"/>
    <property type="project" value="UniProtKB-KW"/>
</dbReference>
<dbReference type="Proteomes" id="UP000546162">
    <property type="component" value="Unassembled WGS sequence"/>
</dbReference>
<dbReference type="PANTHER" id="PTHR43270">
    <property type="entry name" value="BETA-ALA-HIS DIPEPTIDASE"/>
    <property type="match status" value="1"/>
</dbReference>
<evidence type="ECO:0000256" key="1">
    <source>
        <dbReference type="ARBA" id="ARBA00022670"/>
    </source>
</evidence>
<evidence type="ECO:0000256" key="3">
    <source>
        <dbReference type="ARBA" id="ARBA00022801"/>
    </source>
</evidence>
<protein>
    <submittedName>
        <fullName evidence="4">Acetylornithine deacetylase/succinyl-diaminopimelate desuccinylase-like protein</fullName>
    </submittedName>
</protein>
<dbReference type="PANTHER" id="PTHR43270:SF12">
    <property type="entry name" value="SUCCINYL-DIAMINOPIMELATE DESUCCINYLASE"/>
    <property type="match status" value="1"/>
</dbReference>
<dbReference type="AlphaFoldDB" id="A0A7W7H443"/>
<comment type="caution">
    <text evidence="4">The sequence shown here is derived from an EMBL/GenBank/DDBJ whole genome shotgun (WGS) entry which is preliminary data.</text>
</comment>
<dbReference type="InterPro" id="IPR002933">
    <property type="entry name" value="Peptidase_M20"/>
</dbReference>
<accession>A0A7W7H443</accession>
<dbReference type="InterPro" id="IPR051458">
    <property type="entry name" value="Cyt/Met_Dipeptidase"/>
</dbReference>
<dbReference type="GO" id="GO:0006508">
    <property type="term" value="P:proteolysis"/>
    <property type="evidence" value="ECO:0007669"/>
    <property type="project" value="UniProtKB-KW"/>
</dbReference>
<dbReference type="Gene3D" id="3.30.70.360">
    <property type="match status" value="1"/>
</dbReference>
<evidence type="ECO:0000313" key="4">
    <source>
        <dbReference type="EMBL" id="MBB4743317.1"/>
    </source>
</evidence>
<evidence type="ECO:0000313" key="5">
    <source>
        <dbReference type="Proteomes" id="UP000546162"/>
    </source>
</evidence>
<dbReference type="Gene3D" id="3.40.630.10">
    <property type="entry name" value="Zn peptidases"/>
    <property type="match status" value="1"/>
</dbReference>
<proteinExistence type="predicted"/>
<sequence>MPTIRTEQELRAALDRVLPGVRDDLERLVRVPGIAFAGFDHSQVDRSAALVAELLDDCGLRTRVVRAGGQPAVIGHRPGPPGSPTVLLYAHHDVQPAGDPALWHSHPFWPVERDGRLYGRGAADDKAGVMAHVAALRAWGDDLPVGVTVFVEGEEEYGSASLERLLDEHAEALRADVIVVADSDNWDIGRPAFTTSLRGQLGCLVEVRGPDALTALVRLLSTLHDEAGEVAVAGLVSRETATVDYPEERLRREAGVLDGVRLVSRGRIADRLWAKPSLTVLGVDASHPRLRQATAKVSLRLAPGDDPLSGYEAVRTHLRAHLPRNVSLEVTLESRGDPCVVPADGPVYDAARAAWTTAWDGTAPVDIGIGGSIPCVAAFQRRFPEAVLLVPGIEDPYCAAHGPDESLHLADFARTCLAEALLLGELQSLTTRKVFSSGSAASGSVIPAASPARR</sequence>
<dbReference type="SUPFAM" id="SSF53187">
    <property type="entry name" value="Zn-dependent exopeptidases"/>
    <property type="match status" value="1"/>
</dbReference>
<dbReference type="NCBIfam" id="NF005914">
    <property type="entry name" value="PRK07907.1"/>
    <property type="match status" value="1"/>
</dbReference>
<dbReference type="EMBL" id="JACHNB010000001">
    <property type="protein sequence ID" value="MBB4743317.1"/>
    <property type="molecule type" value="Genomic_DNA"/>
</dbReference>
<reference evidence="4 5" key="1">
    <citation type="submission" date="2020-08" db="EMBL/GenBank/DDBJ databases">
        <title>Sequencing the genomes of 1000 actinobacteria strains.</title>
        <authorList>
            <person name="Klenk H.-P."/>
        </authorList>
    </citation>
    <scope>NUCLEOTIDE SEQUENCE [LARGE SCALE GENOMIC DNA]</scope>
    <source>
        <strain evidence="4 5">DSM 45809</strain>
    </source>
</reference>
<gene>
    <name evidence="4" type="ORF">BJY16_006776</name>
</gene>
<name>A0A7W7H443_9ACTN</name>
<dbReference type="GO" id="GO:0008233">
    <property type="term" value="F:peptidase activity"/>
    <property type="evidence" value="ECO:0007669"/>
    <property type="project" value="UniProtKB-KW"/>
</dbReference>
<organism evidence="4 5">
    <name type="scientific">Actinoplanes octamycinicus</name>
    <dbReference type="NCBI Taxonomy" id="135948"/>
    <lineage>
        <taxon>Bacteria</taxon>
        <taxon>Bacillati</taxon>
        <taxon>Actinomycetota</taxon>
        <taxon>Actinomycetes</taxon>
        <taxon>Micromonosporales</taxon>
        <taxon>Micromonosporaceae</taxon>
        <taxon>Actinoplanes</taxon>
    </lineage>
</organism>
<evidence type="ECO:0000256" key="2">
    <source>
        <dbReference type="ARBA" id="ARBA00022723"/>
    </source>
</evidence>
<keyword evidence="1" id="KW-0645">Protease</keyword>
<dbReference type="Pfam" id="PF01546">
    <property type="entry name" value="Peptidase_M20"/>
    <property type="match status" value="1"/>
</dbReference>
<keyword evidence="2" id="KW-0479">Metal-binding</keyword>
<keyword evidence="5" id="KW-1185">Reference proteome</keyword>